<dbReference type="Pfam" id="PF03129">
    <property type="entry name" value="HGTP_anticodon"/>
    <property type="match status" value="1"/>
</dbReference>
<keyword evidence="10" id="KW-0030">Aminoacyl-tRNA synthetase</keyword>
<comment type="subunit">
    <text evidence="2">Homodimer.</text>
</comment>
<dbReference type="CDD" id="cd00861">
    <property type="entry name" value="ProRS_anticodon_short"/>
    <property type="match status" value="1"/>
</dbReference>
<dbReference type="GO" id="GO:0004827">
    <property type="term" value="F:proline-tRNA ligase activity"/>
    <property type="evidence" value="ECO:0007669"/>
    <property type="project" value="UniProtKB-UniRule"/>
</dbReference>
<evidence type="ECO:0000313" key="15">
    <source>
        <dbReference type="Proteomes" id="UP000294380"/>
    </source>
</evidence>
<dbReference type="EMBL" id="LR217707">
    <property type="protein sequence ID" value="VFP81074.1"/>
    <property type="molecule type" value="Genomic_DNA"/>
</dbReference>
<dbReference type="PANTHER" id="PTHR42753:SF2">
    <property type="entry name" value="PROLINE--TRNA LIGASE"/>
    <property type="match status" value="1"/>
</dbReference>
<evidence type="ECO:0000256" key="11">
    <source>
        <dbReference type="ARBA" id="ARBA00047671"/>
    </source>
</evidence>
<dbReference type="GO" id="GO:0006433">
    <property type="term" value="P:prolyl-tRNA aminoacylation"/>
    <property type="evidence" value="ECO:0007669"/>
    <property type="project" value="UniProtKB-UniRule"/>
</dbReference>
<evidence type="ECO:0000256" key="6">
    <source>
        <dbReference type="ARBA" id="ARBA00022598"/>
    </source>
</evidence>
<evidence type="ECO:0000256" key="5">
    <source>
        <dbReference type="ARBA" id="ARBA00022490"/>
    </source>
</evidence>
<dbReference type="GO" id="GO:0005524">
    <property type="term" value="F:ATP binding"/>
    <property type="evidence" value="ECO:0007669"/>
    <property type="project" value="UniProtKB-KW"/>
</dbReference>
<evidence type="ECO:0000313" key="14">
    <source>
        <dbReference type="EMBL" id="VFP81074.1"/>
    </source>
</evidence>
<dbReference type="InterPro" id="IPR002314">
    <property type="entry name" value="aa-tRNA-synt_IIb"/>
</dbReference>
<dbReference type="Gene3D" id="3.30.930.10">
    <property type="entry name" value="Bira Bifunctional Protein, Domain 2"/>
    <property type="match status" value="2"/>
</dbReference>
<comment type="catalytic activity">
    <reaction evidence="11">
        <text>tRNA(Pro) + L-proline + ATP = L-prolyl-tRNA(Pro) + AMP + diphosphate</text>
        <dbReference type="Rhea" id="RHEA:14305"/>
        <dbReference type="Rhea" id="RHEA-COMP:9700"/>
        <dbReference type="Rhea" id="RHEA-COMP:9702"/>
        <dbReference type="ChEBI" id="CHEBI:30616"/>
        <dbReference type="ChEBI" id="CHEBI:33019"/>
        <dbReference type="ChEBI" id="CHEBI:60039"/>
        <dbReference type="ChEBI" id="CHEBI:78442"/>
        <dbReference type="ChEBI" id="CHEBI:78532"/>
        <dbReference type="ChEBI" id="CHEBI:456215"/>
        <dbReference type="EC" id="6.1.1.15"/>
    </reaction>
</comment>
<dbReference type="RefSeq" id="WP_154028485.1">
    <property type="nucleotide sequence ID" value="NZ_LR217707.1"/>
</dbReference>
<dbReference type="InterPro" id="IPR045864">
    <property type="entry name" value="aa-tRNA-synth_II/BPL/LPL"/>
</dbReference>
<keyword evidence="9" id="KW-0648">Protein biosynthesis</keyword>
<dbReference type="SUPFAM" id="SSF55681">
    <property type="entry name" value="Class II aaRS and biotin synthetases"/>
    <property type="match status" value="1"/>
</dbReference>
<accession>A0A451D5U2</accession>
<organism evidence="14 15">
    <name type="scientific">Buchnera aphidicola</name>
    <name type="common">Cinara kochiana kochiana</name>
    <dbReference type="NCBI Taxonomy" id="2518976"/>
    <lineage>
        <taxon>Bacteria</taxon>
        <taxon>Pseudomonadati</taxon>
        <taxon>Pseudomonadota</taxon>
        <taxon>Gammaproteobacteria</taxon>
        <taxon>Enterobacterales</taxon>
        <taxon>Erwiniaceae</taxon>
        <taxon>Buchnera</taxon>
    </lineage>
</organism>
<dbReference type="EC" id="6.1.1.15" evidence="3 12"/>
<dbReference type="InterPro" id="IPR004154">
    <property type="entry name" value="Anticodon-bd"/>
</dbReference>
<reference evidence="14 15" key="1">
    <citation type="submission" date="2019-02" db="EMBL/GenBank/DDBJ databases">
        <authorList>
            <person name="Manzano-Marin A."/>
            <person name="Manzano-Marin A."/>
        </authorList>
    </citation>
    <scope>NUCLEOTIDE SEQUENCE [LARGE SCALE GENOMIC DNA]</scope>
    <source>
        <strain evidence="14 15">BuCikochiana</strain>
    </source>
</reference>
<dbReference type="InterPro" id="IPR006195">
    <property type="entry name" value="aa-tRNA-synth_II"/>
</dbReference>
<dbReference type="PRINTS" id="PR01046">
    <property type="entry name" value="TRNASYNTHPRO"/>
</dbReference>
<evidence type="ECO:0000256" key="1">
    <source>
        <dbReference type="ARBA" id="ARBA00004496"/>
    </source>
</evidence>
<proteinExistence type="predicted"/>
<protein>
    <recommendedName>
        <fullName evidence="4 12">Proline--tRNA ligase</fullName>
        <ecNumber evidence="3 12">6.1.1.15</ecNumber>
    </recommendedName>
</protein>
<dbReference type="InterPro" id="IPR004500">
    <property type="entry name" value="Pro-tRNA-synth_IIa_bac-type"/>
</dbReference>
<name>A0A451D5U2_9GAMM</name>
<keyword evidence="6 14" id="KW-0436">Ligase</keyword>
<dbReference type="InterPro" id="IPR033730">
    <property type="entry name" value="ProRS_core_prok"/>
</dbReference>
<sequence length="538" mass="63587">MHTTKYLLSTIKEIPANTESISHQLMLRAGMIRMLSAGIYTWLPTGYRVLKKVIKIISNTMNQHGCLEICAPIIQPRKLWDQSGRTKLYGKELINLIDRRKKKYILSPTHEEAISYIFNQEIHSYKQLPIVFYQIQKKFRDEIRPRFGVIRSIEFLMKDAYSFHINKISLQKTYELIKEIYIHIFTQLKLDFKIIKADSKIMGGSISHEFHAISNIGEDKIIFSKHSNHAVHISKFNKKKNKIKIYLIKTKSNQSQYSMAALLMRKYDPLNVKDLQNINILEYPIKFIKYNKMILSYQLTVNKKYYNNENIFMLADSKIINIPYLIITNNWFNKKFTPILWNKRIIFNKIINVKNYDHIFYYDTNQEKLKTKNSIEIGHIFQIGKKYSKNINFSLHDKNHNKKTLHMGCYGVGINRIISSIIEQNHDNNGIIWPNCIAPFQVFIIPINMHKNKNIKNIAKSIYTQLIHNKIDVLFDNRKENLGKMFADMNLIGIPYGIIISDNTIKYKEIEFYSRKKNSKIRILISQITPFIKKLYNR</sequence>
<evidence type="ECO:0000256" key="4">
    <source>
        <dbReference type="ARBA" id="ARBA00019110"/>
    </source>
</evidence>
<keyword evidence="8" id="KW-0067">ATP-binding</keyword>
<dbReference type="InterPro" id="IPR050062">
    <property type="entry name" value="Pro-tRNA_synthetase"/>
</dbReference>
<dbReference type="GO" id="GO:0005829">
    <property type="term" value="C:cytosol"/>
    <property type="evidence" value="ECO:0007669"/>
    <property type="project" value="TreeGrafter"/>
</dbReference>
<evidence type="ECO:0000256" key="10">
    <source>
        <dbReference type="ARBA" id="ARBA00023146"/>
    </source>
</evidence>
<dbReference type="NCBIfam" id="TIGR00409">
    <property type="entry name" value="proS_fam_II"/>
    <property type="match status" value="1"/>
</dbReference>
<evidence type="ECO:0000256" key="2">
    <source>
        <dbReference type="ARBA" id="ARBA00011738"/>
    </source>
</evidence>
<feature type="domain" description="Aminoacyl-transfer RNA synthetases class-II family profile" evidence="13">
    <location>
        <begin position="38"/>
        <end position="434"/>
    </location>
</feature>
<dbReference type="Pfam" id="PF00587">
    <property type="entry name" value="tRNA-synt_2b"/>
    <property type="match status" value="1"/>
</dbReference>
<dbReference type="SUPFAM" id="SSF52954">
    <property type="entry name" value="Class II aaRS ABD-related"/>
    <property type="match status" value="1"/>
</dbReference>
<dbReference type="Gene3D" id="3.40.50.800">
    <property type="entry name" value="Anticodon-binding domain"/>
    <property type="match status" value="1"/>
</dbReference>
<dbReference type="PROSITE" id="PS50862">
    <property type="entry name" value="AA_TRNA_LIGASE_II"/>
    <property type="match status" value="1"/>
</dbReference>
<keyword evidence="7" id="KW-0547">Nucleotide-binding</keyword>
<gene>
    <name evidence="14" type="primary">proS</name>
    <name evidence="14" type="ORF">BUCIKOCA2762_156</name>
</gene>
<dbReference type="CDD" id="cd00779">
    <property type="entry name" value="ProRS_core_prok"/>
    <property type="match status" value="1"/>
</dbReference>
<evidence type="ECO:0000256" key="7">
    <source>
        <dbReference type="ARBA" id="ARBA00022741"/>
    </source>
</evidence>
<evidence type="ECO:0000259" key="13">
    <source>
        <dbReference type="PROSITE" id="PS50862"/>
    </source>
</evidence>
<dbReference type="OrthoDB" id="9809052at2"/>
<evidence type="ECO:0000256" key="3">
    <source>
        <dbReference type="ARBA" id="ARBA00012831"/>
    </source>
</evidence>
<dbReference type="InterPro" id="IPR002316">
    <property type="entry name" value="Pro-tRNA-ligase_IIa"/>
</dbReference>
<dbReference type="InterPro" id="IPR044140">
    <property type="entry name" value="ProRS_anticodon_short"/>
</dbReference>
<comment type="subcellular location">
    <subcellularLocation>
        <location evidence="1">Cytoplasm</location>
    </subcellularLocation>
</comment>
<evidence type="ECO:0000256" key="12">
    <source>
        <dbReference type="NCBIfam" id="TIGR00409"/>
    </source>
</evidence>
<dbReference type="PANTHER" id="PTHR42753">
    <property type="entry name" value="MITOCHONDRIAL RIBOSOME PROTEIN L39/PROLYL-TRNA LIGASE FAMILY MEMBER"/>
    <property type="match status" value="1"/>
</dbReference>
<evidence type="ECO:0000256" key="9">
    <source>
        <dbReference type="ARBA" id="ARBA00022917"/>
    </source>
</evidence>
<dbReference type="InterPro" id="IPR036621">
    <property type="entry name" value="Anticodon-bd_dom_sf"/>
</dbReference>
<dbReference type="AlphaFoldDB" id="A0A451D5U2"/>
<evidence type="ECO:0000256" key="8">
    <source>
        <dbReference type="ARBA" id="ARBA00022840"/>
    </source>
</evidence>
<dbReference type="Proteomes" id="UP000294380">
    <property type="component" value="Chromosome"/>
</dbReference>
<keyword evidence="5" id="KW-0963">Cytoplasm</keyword>